<evidence type="ECO:0000256" key="5">
    <source>
        <dbReference type="ARBA" id="ARBA00022692"/>
    </source>
</evidence>
<evidence type="ECO:0000256" key="8">
    <source>
        <dbReference type="SAM" id="Phobius"/>
    </source>
</evidence>
<gene>
    <name evidence="9" type="ORF">S01H4_01303</name>
</gene>
<comment type="subcellular location">
    <subcellularLocation>
        <location evidence="1">Cell membrane</location>
        <topology evidence="1">Multi-pass membrane protein</topology>
    </subcellularLocation>
</comment>
<sequence length="74" mass="8070">MGDLSTANWNKITIVTFPVIVGCLAFFFFSLDLNALSLGEEEALHLGVNIKKLRLRIFIIGSIIIASVVSFTGL</sequence>
<keyword evidence="7 8" id="KW-0472">Membrane</keyword>
<reference evidence="9" key="1">
    <citation type="journal article" date="2014" name="Front. Microbiol.">
        <title>High frequency of phylogenetically diverse reductive dehalogenase-homologous genes in deep subseafloor sedimentary metagenomes.</title>
        <authorList>
            <person name="Kawai M."/>
            <person name="Futagami T."/>
            <person name="Toyoda A."/>
            <person name="Takaki Y."/>
            <person name="Nishi S."/>
            <person name="Hori S."/>
            <person name="Arai W."/>
            <person name="Tsubouchi T."/>
            <person name="Morono Y."/>
            <person name="Uchiyama I."/>
            <person name="Ito T."/>
            <person name="Fujiyama A."/>
            <person name="Inagaki F."/>
            <person name="Takami H."/>
        </authorList>
    </citation>
    <scope>NUCLEOTIDE SEQUENCE</scope>
    <source>
        <strain evidence="9">Expedition CK06-06</strain>
    </source>
</reference>
<evidence type="ECO:0000256" key="1">
    <source>
        <dbReference type="ARBA" id="ARBA00004651"/>
    </source>
</evidence>
<proteinExistence type="inferred from homology"/>
<feature type="transmembrane region" description="Helical" evidence="8">
    <location>
        <begin position="12"/>
        <end position="33"/>
    </location>
</feature>
<dbReference type="GO" id="GO:0033214">
    <property type="term" value="P:siderophore-iron import into cell"/>
    <property type="evidence" value="ECO:0007669"/>
    <property type="project" value="TreeGrafter"/>
</dbReference>
<evidence type="ECO:0000313" key="9">
    <source>
        <dbReference type="EMBL" id="GAG68236.1"/>
    </source>
</evidence>
<comment type="caution">
    <text evidence="9">The sequence shown here is derived from an EMBL/GenBank/DDBJ whole genome shotgun (WGS) entry which is preliminary data.</text>
</comment>
<dbReference type="PANTHER" id="PTHR30472:SF25">
    <property type="entry name" value="ABC TRANSPORTER PERMEASE PROTEIN MJ0876-RELATED"/>
    <property type="match status" value="1"/>
</dbReference>
<dbReference type="InterPro" id="IPR000522">
    <property type="entry name" value="ABC_transptr_permease_BtuC"/>
</dbReference>
<evidence type="ECO:0000256" key="6">
    <source>
        <dbReference type="ARBA" id="ARBA00022989"/>
    </source>
</evidence>
<keyword evidence="4" id="KW-1003">Cell membrane</keyword>
<dbReference type="PANTHER" id="PTHR30472">
    <property type="entry name" value="FERRIC ENTEROBACTIN TRANSPORT SYSTEM PERMEASE PROTEIN"/>
    <property type="match status" value="1"/>
</dbReference>
<evidence type="ECO:0000256" key="4">
    <source>
        <dbReference type="ARBA" id="ARBA00022475"/>
    </source>
</evidence>
<evidence type="ECO:0000256" key="3">
    <source>
        <dbReference type="ARBA" id="ARBA00022448"/>
    </source>
</evidence>
<accession>X1B8B0</accession>
<keyword evidence="5 8" id="KW-0812">Transmembrane</keyword>
<dbReference type="EMBL" id="BART01000230">
    <property type="protein sequence ID" value="GAG68236.1"/>
    <property type="molecule type" value="Genomic_DNA"/>
</dbReference>
<comment type="similarity">
    <text evidence="2">Belongs to the binding-protein-dependent transport system permease family. FecCD subfamily.</text>
</comment>
<keyword evidence="3" id="KW-0813">Transport</keyword>
<organism evidence="9">
    <name type="scientific">marine sediment metagenome</name>
    <dbReference type="NCBI Taxonomy" id="412755"/>
    <lineage>
        <taxon>unclassified sequences</taxon>
        <taxon>metagenomes</taxon>
        <taxon>ecological metagenomes</taxon>
    </lineage>
</organism>
<name>X1B8B0_9ZZZZ</name>
<dbReference type="AlphaFoldDB" id="X1B8B0"/>
<evidence type="ECO:0008006" key="10">
    <source>
        <dbReference type="Google" id="ProtNLM"/>
    </source>
</evidence>
<dbReference type="InterPro" id="IPR037294">
    <property type="entry name" value="ABC_BtuC-like"/>
</dbReference>
<dbReference type="SUPFAM" id="SSF81345">
    <property type="entry name" value="ABC transporter involved in vitamin B12 uptake, BtuC"/>
    <property type="match status" value="1"/>
</dbReference>
<evidence type="ECO:0000256" key="2">
    <source>
        <dbReference type="ARBA" id="ARBA00007935"/>
    </source>
</evidence>
<evidence type="ECO:0000256" key="7">
    <source>
        <dbReference type="ARBA" id="ARBA00023136"/>
    </source>
</evidence>
<protein>
    <recommendedName>
        <fullName evidence="10">Iron ABC transporter permease</fullName>
    </recommendedName>
</protein>
<feature type="non-terminal residue" evidence="9">
    <location>
        <position position="74"/>
    </location>
</feature>
<dbReference type="Gene3D" id="1.10.3470.10">
    <property type="entry name" value="ABC transporter involved in vitamin B12 uptake, BtuC"/>
    <property type="match status" value="1"/>
</dbReference>
<keyword evidence="6 8" id="KW-1133">Transmembrane helix</keyword>
<dbReference type="Pfam" id="PF01032">
    <property type="entry name" value="FecCD"/>
    <property type="match status" value="1"/>
</dbReference>
<dbReference type="GO" id="GO:0005886">
    <property type="term" value="C:plasma membrane"/>
    <property type="evidence" value="ECO:0007669"/>
    <property type="project" value="UniProtKB-SubCell"/>
</dbReference>
<feature type="transmembrane region" description="Helical" evidence="8">
    <location>
        <begin position="53"/>
        <end position="73"/>
    </location>
</feature>
<dbReference type="GO" id="GO:0022857">
    <property type="term" value="F:transmembrane transporter activity"/>
    <property type="evidence" value="ECO:0007669"/>
    <property type="project" value="InterPro"/>
</dbReference>